<dbReference type="Proteomes" id="UP000309544">
    <property type="component" value="Unassembled WGS sequence"/>
</dbReference>
<dbReference type="Pfam" id="PF24894">
    <property type="entry name" value="Hexapep_GlmU"/>
    <property type="match status" value="1"/>
</dbReference>
<organism evidence="3 4">
    <name type="scientific">Prosthecochloris vibrioformis</name>
    <name type="common">Chlorobium vibrioforme</name>
    <dbReference type="NCBI Taxonomy" id="1098"/>
    <lineage>
        <taxon>Bacteria</taxon>
        <taxon>Pseudomonadati</taxon>
        <taxon>Chlorobiota</taxon>
        <taxon>Chlorobiia</taxon>
        <taxon>Chlorobiales</taxon>
        <taxon>Chlorobiaceae</taxon>
        <taxon>Prosthecochloris</taxon>
    </lineage>
</organism>
<feature type="domain" description="Glucose-1-phosphate adenylyltransferase/Bifunctional protein GlmU-like C-terminal hexapeptide" evidence="2">
    <location>
        <begin position="253"/>
        <end position="310"/>
    </location>
</feature>
<name>A0A5C4S0B0_PROVB</name>
<evidence type="ECO:0000313" key="3">
    <source>
        <dbReference type="EMBL" id="TNJ36311.1"/>
    </source>
</evidence>
<dbReference type="InterPro" id="IPR005835">
    <property type="entry name" value="NTP_transferase_dom"/>
</dbReference>
<dbReference type="AlphaFoldDB" id="A0A5C4S0B0"/>
<protein>
    <submittedName>
        <fullName evidence="3">NDP-sugar synthase</fullName>
    </submittedName>
</protein>
<gene>
    <name evidence="3" type="ORF">FGF68_07480</name>
</gene>
<dbReference type="Gene3D" id="3.90.550.10">
    <property type="entry name" value="Spore Coat Polysaccharide Biosynthesis Protein SpsA, Chain A"/>
    <property type="match status" value="1"/>
</dbReference>
<evidence type="ECO:0000259" key="2">
    <source>
        <dbReference type="Pfam" id="PF24894"/>
    </source>
</evidence>
<proteinExistence type="predicted"/>
<evidence type="ECO:0000259" key="1">
    <source>
        <dbReference type="Pfam" id="PF00483"/>
    </source>
</evidence>
<accession>A0A5C4S0B0</accession>
<feature type="domain" description="Nucleotidyl transferase" evidence="1">
    <location>
        <begin position="2"/>
        <end position="226"/>
    </location>
</feature>
<dbReference type="Gene3D" id="2.160.10.10">
    <property type="entry name" value="Hexapeptide repeat proteins"/>
    <property type="match status" value="1"/>
</dbReference>
<reference evidence="3 4" key="1">
    <citation type="submission" date="2019-05" db="EMBL/GenBank/DDBJ databases">
        <title>Draft Whole-Genome sequence of the green sulfur bacterium Prosthecochloris vibrioformis DSM 260.</title>
        <authorList>
            <person name="Meyer T.E."/>
            <person name="Kyndt J.A."/>
        </authorList>
    </citation>
    <scope>NUCLEOTIDE SEQUENCE [LARGE SCALE GENOMIC DNA]</scope>
    <source>
        <strain evidence="3 4">DSM 260</strain>
    </source>
</reference>
<dbReference type="InterPro" id="IPR029044">
    <property type="entry name" value="Nucleotide-diphossugar_trans"/>
</dbReference>
<dbReference type="SUPFAM" id="SSF53448">
    <property type="entry name" value="Nucleotide-diphospho-sugar transferases"/>
    <property type="match status" value="1"/>
</dbReference>
<dbReference type="PANTHER" id="PTHR22572">
    <property type="entry name" value="SUGAR-1-PHOSPHATE GUANYL TRANSFERASE"/>
    <property type="match status" value="1"/>
</dbReference>
<sequence length="320" mass="34975">MKAFILAAGLGTRLRPLTLELPKPLVPVLNVPTICYTLMLLREAGINEVVCNLHYHSGQIRKLLKEHDYFGMDITLSEEEEILGTGGGLKKCERLLADEEFILINSDIIADFNLNALIKQHQEKQNGGTLMLFQHPEAASIGEAGIQEDQIIDFANRRATGTGSGCIYTGAAILSPTIFRYLSTAQSSIVDTGFYGLIDNSGLDYILHPGFWHDIGTLHSLWALNIEHADTLETLAERMRKALGIEPKAIAEDAAIGMGAEVANSVIGKHCRVGRNANLQATLLMPGVTVPEGAMLEHCIAWKEGSIPVSMKKKHAHERC</sequence>
<dbReference type="RefSeq" id="WP_139626676.1">
    <property type="nucleotide sequence ID" value="NZ_VDCI01000006.1"/>
</dbReference>
<keyword evidence="4" id="KW-1185">Reference proteome</keyword>
<dbReference type="InterPro" id="IPR050486">
    <property type="entry name" value="Mannose-1P_guanyltransferase"/>
</dbReference>
<dbReference type="EMBL" id="VDCI01000006">
    <property type="protein sequence ID" value="TNJ36311.1"/>
    <property type="molecule type" value="Genomic_DNA"/>
</dbReference>
<dbReference type="InterPro" id="IPR056818">
    <property type="entry name" value="GlmU/GlgC-like_hexapep"/>
</dbReference>
<dbReference type="CDD" id="cd06422">
    <property type="entry name" value="NTP_transferase_like_1"/>
    <property type="match status" value="1"/>
</dbReference>
<evidence type="ECO:0000313" key="4">
    <source>
        <dbReference type="Proteomes" id="UP000309544"/>
    </source>
</evidence>
<comment type="caution">
    <text evidence="3">The sequence shown here is derived from an EMBL/GenBank/DDBJ whole genome shotgun (WGS) entry which is preliminary data.</text>
</comment>
<dbReference type="Pfam" id="PF00483">
    <property type="entry name" value="NTP_transferase"/>
    <property type="match status" value="1"/>
</dbReference>